<dbReference type="AlphaFoldDB" id="A0AAD2G7I5"/>
<keyword evidence="2" id="KW-1185">Reference proteome</keyword>
<organism evidence="1 2">
    <name type="scientific">Cylindrotheca closterium</name>
    <dbReference type="NCBI Taxonomy" id="2856"/>
    <lineage>
        <taxon>Eukaryota</taxon>
        <taxon>Sar</taxon>
        <taxon>Stramenopiles</taxon>
        <taxon>Ochrophyta</taxon>
        <taxon>Bacillariophyta</taxon>
        <taxon>Bacillariophyceae</taxon>
        <taxon>Bacillariophycidae</taxon>
        <taxon>Bacillariales</taxon>
        <taxon>Bacillariaceae</taxon>
        <taxon>Cylindrotheca</taxon>
    </lineage>
</organism>
<comment type="caution">
    <text evidence="1">The sequence shown here is derived from an EMBL/GenBank/DDBJ whole genome shotgun (WGS) entry which is preliminary data.</text>
</comment>
<reference evidence="1" key="1">
    <citation type="submission" date="2023-08" db="EMBL/GenBank/DDBJ databases">
        <authorList>
            <person name="Audoor S."/>
            <person name="Bilcke G."/>
        </authorList>
    </citation>
    <scope>NUCLEOTIDE SEQUENCE</scope>
</reference>
<proteinExistence type="predicted"/>
<dbReference type="Proteomes" id="UP001295423">
    <property type="component" value="Unassembled WGS sequence"/>
</dbReference>
<dbReference type="EMBL" id="CAKOGP040002213">
    <property type="protein sequence ID" value="CAJ1965640.1"/>
    <property type="molecule type" value="Genomic_DNA"/>
</dbReference>
<sequence>MAMLKIFQYVATTAGGSDNVDPTMMGVNAQRKAYTCKQKENQSNAEYLQAFMQLSRTARFCDYPMGASLSRLVKKKTGKSDPTLAELKAVEEKIVEKEMAMVFILGADKKQYGSYCPGQ</sequence>
<evidence type="ECO:0000313" key="2">
    <source>
        <dbReference type="Proteomes" id="UP001295423"/>
    </source>
</evidence>
<evidence type="ECO:0000313" key="1">
    <source>
        <dbReference type="EMBL" id="CAJ1965640.1"/>
    </source>
</evidence>
<name>A0AAD2G7I5_9STRA</name>
<gene>
    <name evidence="1" type="ORF">CYCCA115_LOCUS21233</name>
</gene>
<accession>A0AAD2G7I5</accession>
<protein>
    <submittedName>
        <fullName evidence="1">Uncharacterized protein</fullName>
    </submittedName>
</protein>